<comment type="caution">
    <text evidence="6">The sequence shown here is derived from an EMBL/GenBank/DDBJ whole genome shotgun (WGS) entry which is preliminary data.</text>
</comment>
<dbReference type="OMA" id="NIGCEFA"/>
<feature type="region of interest" description="Disordered" evidence="3">
    <location>
        <begin position="368"/>
        <end position="397"/>
    </location>
</feature>
<dbReference type="GO" id="GO:0097602">
    <property type="term" value="F:cullin family protein binding"/>
    <property type="evidence" value="ECO:0007669"/>
    <property type="project" value="TreeGrafter"/>
</dbReference>
<dbReference type="Proteomes" id="UP000444721">
    <property type="component" value="Unassembled WGS sequence"/>
</dbReference>
<dbReference type="PANTHER" id="PTHR15668">
    <property type="entry name" value="JM1 PROTEIN"/>
    <property type="match status" value="1"/>
</dbReference>
<comment type="similarity">
    <text evidence="1">Belongs to the CCDC22 family.</text>
</comment>
<organism evidence="6 7">
    <name type="scientific">Naegleria fowleri</name>
    <name type="common">Brain eating amoeba</name>
    <dbReference type="NCBI Taxonomy" id="5763"/>
    <lineage>
        <taxon>Eukaryota</taxon>
        <taxon>Discoba</taxon>
        <taxon>Heterolobosea</taxon>
        <taxon>Tetramitia</taxon>
        <taxon>Eutetramitia</taxon>
        <taxon>Vahlkampfiidae</taxon>
        <taxon>Naegleria</taxon>
    </lineage>
</organism>
<protein>
    <recommendedName>
        <fullName evidence="8">Coiled-coil domain-containing protein 22 homolog</fullName>
    </recommendedName>
</protein>
<dbReference type="PANTHER" id="PTHR15668:SF4">
    <property type="entry name" value="COILED-COIL DOMAIN-CONTAINING PROTEIN 22"/>
    <property type="match status" value="1"/>
</dbReference>
<name>A0A6A5BQ87_NAEFO</name>
<reference evidence="6 7" key="1">
    <citation type="journal article" date="2019" name="Sci. Rep.">
        <title>Nanopore sequencing improves the draft genome of the human pathogenic amoeba Naegleria fowleri.</title>
        <authorList>
            <person name="Liechti N."/>
            <person name="Schurch N."/>
            <person name="Bruggmann R."/>
            <person name="Wittwer M."/>
        </authorList>
    </citation>
    <scope>NUCLEOTIDE SEQUENCE [LARGE SCALE GENOMIC DNA]</scope>
    <source>
        <strain evidence="6 7">ATCC 30894</strain>
    </source>
</reference>
<evidence type="ECO:0000313" key="7">
    <source>
        <dbReference type="Proteomes" id="UP000444721"/>
    </source>
</evidence>
<dbReference type="InterPro" id="IPR048349">
    <property type="entry name" value="CCDC22_N"/>
</dbReference>
<feature type="coiled-coil region" evidence="2">
    <location>
        <begin position="643"/>
        <end position="689"/>
    </location>
</feature>
<evidence type="ECO:0000259" key="4">
    <source>
        <dbReference type="Pfam" id="PF05667"/>
    </source>
</evidence>
<dbReference type="GO" id="GO:2000060">
    <property type="term" value="P:positive regulation of ubiquitin-dependent protein catabolic process"/>
    <property type="evidence" value="ECO:0007669"/>
    <property type="project" value="TreeGrafter"/>
</dbReference>
<feature type="region of interest" description="Disordered" evidence="3">
    <location>
        <begin position="312"/>
        <end position="335"/>
    </location>
</feature>
<dbReference type="GeneID" id="68111485"/>
<dbReference type="Pfam" id="PF21674">
    <property type="entry name" value="CCDC22_N"/>
    <property type="match status" value="1"/>
</dbReference>
<feature type="domain" description="CCDC22 N-terminal" evidence="5">
    <location>
        <begin position="7"/>
        <end position="113"/>
    </location>
</feature>
<proteinExistence type="inferred from homology"/>
<evidence type="ECO:0000313" key="6">
    <source>
        <dbReference type="EMBL" id="KAF0976972.1"/>
    </source>
</evidence>
<dbReference type="EMBL" id="VFQX01000036">
    <property type="protein sequence ID" value="KAF0976972.1"/>
    <property type="molecule type" value="Genomic_DNA"/>
</dbReference>
<dbReference type="VEuPathDB" id="AmoebaDB:NfTy_068010"/>
<dbReference type="OrthoDB" id="10266736at2759"/>
<feature type="compositionally biased region" description="Basic and acidic residues" evidence="3">
    <location>
        <begin position="377"/>
        <end position="397"/>
    </location>
</feature>
<dbReference type="RefSeq" id="XP_044561685.1">
    <property type="nucleotide sequence ID" value="XM_044707663.1"/>
</dbReference>
<evidence type="ECO:0008006" key="8">
    <source>
        <dbReference type="Google" id="ProtNLM"/>
    </source>
</evidence>
<dbReference type="Pfam" id="PF05667">
    <property type="entry name" value="CCDC22_CC"/>
    <property type="match status" value="1"/>
</dbReference>
<dbReference type="VEuPathDB" id="AmoebaDB:NF0097570"/>
<dbReference type="VEuPathDB" id="AmoebaDB:FDP41_004267"/>
<dbReference type="InterPro" id="IPR008530">
    <property type="entry name" value="CCDC22"/>
</dbReference>
<evidence type="ECO:0000256" key="3">
    <source>
        <dbReference type="SAM" id="MobiDB-lite"/>
    </source>
</evidence>
<dbReference type="InterPro" id="IPR048348">
    <property type="entry name" value="CCDC22_CC"/>
</dbReference>
<evidence type="ECO:0000256" key="2">
    <source>
        <dbReference type="SAM" id="Coils"/>
    </source>
</evidence>
<gene>
    <name evidence="6" type="ORF">FDP41_004267</name>
</gene>
<feature type="coiled-coil region" evidence="2">
    <location>
        <begin position="491"/>
        <end position="590"/>
    </location>
</feature>
<keyword evidence="7" id="KW-1185">Reference proteome</keyword>
<sequence length="693" mass="79953">MSARKAADAIILTQLKQLGCEVDESVNDLLDVDKFLLYRATVICLRAISRGNGREPEDFPEELPAEISTCFRTCNALTQSIKEYGFRGNIAFDQFLYPNEMVTRQILSWLVEQAQSFITEQQKDITNEEATKRQTVQARMNSVLSFFVNSTWTVKNQNGTKKVSIDVTSATKSWDNERVRWESTPVNTQSSMNAFLLSSLDKGDFSEVTKGTAVMESLKSSFRVGGNSNDDLCEKHALLYYKSFGPYLSEQIPAKDQLASTVFEENAREILIHKQREDEWNELGIDSGLTREEYFKQKNQKIEMTISEVLRGGSGRSGVEDDGSNNDGDLPSLSDLLQSLKNNRNNEVNSSTFAKRKLFENDTDVTKNLLSSNPLASKDKNDASIEEEKKRKEEERQKELEEMQAMLDKVNSRIDQIQNNRESLLAQVKQTEEAISEEKQRKKKLEEEFTVAKTTAVILQDKEKNIKQLETVTSQGAQRLLNLATEWEQHRKPLIERYRALKEKMKEQKNEYKDLINVSKELRDQMNELIHSIRQKEELISKKKQEYEDMPKETDRTTYVTRILDVVKNIEKQNEEISKVLKQSRELNETVTEISDKVSRTFQENEENIFKEAQKDPEYKQLYKDLVEIRSLFEALIESVQQNGKALNTIRDLENQIATISERNDTLNIEKVTTDLQMIQNENMKLQQQLVGK</sequence>
<keyword evidence="2" id="KW-0175">Coiled coil</keyword>
<dbReference type="AlphaFoldDB" id="A0A6A5BQ87"/>
<evidence type="ECO:0000259" key="5">
    <source>
        <dbReference type="Pfam" id="PF21674"/>
    </source>
</evidence>
<accession>A0A6A5BQ87</accession>
<evidence type="ECO:0000256" key="1">
    <source>
        <dbReference type="ARBA" id="ARBA00006438"/>
    </source>
</evidence>
<feature type="domain" description="CCDC22 coiled-coil" evidence="4">
    <location>
        <begin position="237"/>
        <end position="662"/>
    </location>
</feature>